<name>A0A2C6LBP1_9APIC</name>
<feature type="region of interest" description="Disordered" evidence="2">
    <location>
        <begin position="1018"/>
        <end position="1055"/>
    </location>
</feature>
<evidence type="ECO:0000313" key="3">
    <source>
        <dbReference type="EMBL" id="PHJ24492.1"/>
    </source>
</evidence>
<dbReference type="VEuPathDB" id="ToxoDB:CSUI_001674"/>
<feature type="compositionally biased region" description="Basic and acidic residues" evidence="2">
    <location>
        <begin position="328"/>
        <end position="344"/>
    </location>
</feature>
<organism evidence="3 4">
    <name type="scientific">Cystoisospora suis</name>
    <dbReference type="NCBI Taxonomy" id="483139"/>
    <lineage>
        <taxon>Eukaryota</taxon>
        <taxon>Sar</taxon>
        <taxon>Alveolata</taxon>
        <taxon>Apicomplexa</taxon>
        <taxon>Conoidasida</taxon>
        <taxon>Coccidia</taxon>
        <taxon>Eucoccidiorida</taxon>
        <taxon>Eimeriorina</taxon>
        <taxon>Sarcocystidae</taxon>
        <taxon>Cystoisospora</taxon>
    </lineage>
</organism>
<feature type="compositionally biased region" description="Pro residues" evidence="2">
    <location>
        <begin position="139"/>
        <end position="149"/>
    </location>
</feature>
<reference evidence="3 4" key="1">
    <citation type="journal article" date="2017" name="Int. J. Parasitol.">
        <title>The genome of the protozoan parasite Cystoisospora suis and a reverse vaccinology approach to identify vaccine candidates.</title>
        <authorList>
            <person name="Palmieri N."/>
            <person name="Shrestha A."/>
            <person name="Ruttkowski B."/>
            <person name="Beck T."/>
            <person name="Vogl C."/>
            <person name="Tomley F."/>
            <person name="Blake D.P."/>
            <person name="Joachim A."/>
        </authorList>
    </citation>
    <scope>NUCLEOTIDE SEQUENCE [LARGE SCALE GENOMIC DNA]</scope>
    <source>
        <strain evidence="3 4">Wien I</strain>
    </source>
</reference>
<feature type="compositionally biased region" description="Basic and acidic residues" evidence="2">
    <location>
        <begin position="1262"/>
        <end position="1273"/>
    </location>
</feature>
<dbReference type="EMBL" id="MIGC01000671">
    <property type="protein sequence ID" value="PHJ24492.1"/>
    <property type="molecule type" value="Genomic_DNA"/>
</dbReference>
<dbReference type="RefSeq" id="XP_067926165.1">
    <property type="nucleotide sequence ID" value="XM_068061879.1"/>
</dbReference>
<dbReference type="OrthoDB" id="333412at2759"/>
<accession>A0A2C6LBP1</accession>
<feature type="compositionally biased region" description="Basic and acidic residues" evidence="2">
    <location>
        <begin position="1178"/>
        <end position="1188"/>
    </location>
</feature>
<feature type="region of interest" description="Disordered" evidence="2">
    <location>
        <begin position="939"/>
        <end position="960"/>
    </location>
</feature>
<proteinExistence type="predicted"/>
<feature type="compositionally biased region" description="Acidic residues" evidence="2">
    <location>
        <begin position="1332"/>
        <end position="1343"/>
    </location>
</feature>
<feature type="compositionally biased region" description="Low complexity" evidence="2">
    <location>
        <begin position="190"/>
        <end position="207"/>
    </location>
</feature>
<feature type="compositionally biased region" description="Basic and acidic residues" evidence="2">
    <location>
        <begin position="176"/>
        <end position="189"/>
    </location>
</feature>
<feature type="coiled-coil region" evidence="1">
    <location>
        <begin position="661"/>
        <end position="688"/>
    </location>
</feature>
<evidence type="ECO:0000256" key="2">
    <source>
        <dbReference type="SAM" id="MobiDB-lite"/>
    </source>
</evidence>
<feature type="region of interest" description="Disordered" evidence="2">
    <location>
        <begin position="124"/>
        <end position="255"/>
    </location>
</feature>
<feature type="compositionally biased region" description="Basic and acidic residues" evidence="2">
    <location>
        <begin position="550"/>
        <end position="573"/>
    </location>
</feature>
<feature type="region of interest" description="Disordered" evidence="2">
    <location>
        <begin position="524"/>
        <end position="630"/>
    </location>
</feature>
<feature type="compositionally biased region" description="Basic and acidic residues" evidence="2">
    <location>
        <begin position="1133"/>
        <end position="1143"/>
    </location>
</feature>
<feature type="compositionally biased region" description="Acidic residues" evidence="2">
    <location>
        <begin position="1041"/>
        <end position="1055"/>
    </location>
</feature>
<feature type="compositionally biased region" description="Basic and acidic residues" evidence="2">
    <location>
        <begin position="416"/>
        <end position="445"/>
    </location>
</feature>
<sequence>MWGRLLTDTYNKVRTKADEVRQQVSSTVQAQQATISKARDVLFSLGTAAGGGGGVPRGVEAFATAAANGMTAEELQVHLQREASTGVKTVQDVEELLLIWRQMILQSPLHGSPQFPSAEYASYLAEKSSHHDASSSSSAPPPPPPPPPLLQSADPSCTPVSSGQGGAAAKVAHSIPGKEEPQEDREHHGPSTLTTSSTAASPTASTGDSGGGPLEAPHEERGKSSSVLSAGRHASPGSAHSGVSLSPPVPPTFGEQLRQESEKGESMLYGEAFSFKEVLLRSNALERCLLTIARRSSLRNYFATHTHEVLLCIQHKKHRRYSQAQQHAEGHGPHEHDNERRHSDLSSSPSSSSSSSSLHSSTLPQSPASSGVSQASTAAVSDSQIGSSSQGDSFSVDSLKKSSGALTEENEGENSTGKEGEKTKEEIPSQKDDGHSSHSSRRESEGIAGGPPTLVEATVSTHHQTIHPPPPPLAALLAVMSICLPGPQESHLELLHALFTAAAAAAAAAAASAAVAGGAMAHHTRGRPMTTETSKSHMMGVGGGWSDAGDATKEQREGDKEHSHREKTMKSVEEQPITPSTGKREEEGTAEVHEKERTTPPGDDETAGMSTKQEEKIAAKGGEKEETSSRPFCSAVVVDEGLEVLETVLQVVSVWKKTWYLERKEDARRRLEEEARHLAAKIEDCDLAVNDDEEEDPLLTHHIRLLASSQLLELQQKIIFLKKSLMAEQTAACMPKLELLEKLKQGRARLAANFRGGRSAVEAQRKQVQVKMAEESELLMKEASEIEERRVALHAKLKAARDQRRELEEKLEECIKIISQLEVEQHTLQGQEESIHWELRDVQQRYKHQVYQKNEQERQQELLEEALEELNRTGDEVVQFFHVDQVRRKEMTANEVQKLREALQIQVCRHFAFEKTRLQQQVQFLYQCMASLTSFQQKEKGALHPNRDEDPTLSTHSIERDEGANSRVFLSHEDKVVYLRMRKRFLRGVQQLDVMLAELQTFARRHRKTLFGAIRQQHDHLKHRMQKETKEKDSEERKDKEEEEEDDIGEQEEDLDPMKDILSLYTQTKKQIAPFLANLYTPHSEFIVYSQTFVEDPPSIGVGLHVLEYMRAYMADDVRIASGSHHRSSYPSHPDREEGKKYEGTTSSFASQKREVPATSSSLVEGEEDKQKPMSRLPKREKEEDERTSFSQGDMSVKKGQQQQRLRDGDDVVIHDTKQRMSPVVFVSSSLDGTDEGGKKILRSIGIRTGSGDDQMQTFNQEKQHEETKKEEAPVVPGKGDTMNVPAQVFDLMTPPHSPRGERVGMIGEEGNERGTREETHQEKTGEKDDSLLDDDIDGWLRG</sequence>
<protein>
    <submittedName>
        <fullName evidence="3">Uncharacterized protein</fullName>
    </submittedName>
</protein>
<gene>
    <name evidence="3" type="ORF">CSUI_001674</name>
</gene>
<feature type="compositionally biased region" description="Low complexity" evidence="2">
    <location>
        <begin position="345"/>
        <end position="367"/>
    </location>
</feature>
<evidence type="ECO:0000313" key="4">
    <source>
        <dbReference type="Proteomes" id="UP000221165"/>
    </source>
</evidence>
<comment type="caution">
    <text evidence="3">The sequence shown here is derived from an EMBL/GenBank/DDBJ whole genome shotgun (WGS) entry which is preliminary data.</text>
</comment>
<feature type="region of interest" description="Disordered" evidence="2">
    <location>
        <begin position="1260"/>
        <end position="1343"/>
    </location>
</feature>
<dbReference type="Proteomes" id="UP000221165">
    <property type="component" value="Unassembled WGS sequence"/>
</dbReference>
<feature type="compositionally biased region" description="Low complexity" evidence="2">
    <location>
        <begin position="380"/>
        <end position="397"/>
    </location>
</feature>
<keyword evidence="4" id="KW-1185">Reference proteome</keyword>
<evidence type="ECO:0000256" key="1">
    <source>
        <dbReference type="SAM" id="Coils"/>
    </source>
</evidence>
<feature type="compositionally biased region" description="Basic and acidic residues" evidence="2">
    <location>
        <begin position="939"/>
        <end position="950"/>
    </location>
</feature>
<feature type="coiled-coil region" evidence="1">
    <location>
        <begin position="783"/>
        <end position="824"/>
    </location>
</feature>
<feature type="region of interest" description="Disordered" evidence="2">
    <location>
        <begin position="1123"/>
        <end position="1209"/>
    </location>
</feature>
<feature type="compositionally biased region" description="Basic and acidic residues" evidence="2">
    <location>
        <begin position="1311"/>
        <end position="1331"/>
    </location>
</feature>
<feature type="compositionally biased region" description="Basic and acidic residues" evidence="2">
    <location>
        <begin position="1026"/>
        <end position="1040"/>
    </location>
</feature>
<keyword evidence="1" id="KW-0175">Coiled coil</keyword>
<dbReference type="GeneID" id="94425090"/>
<feature type="compositionally biased region" description="Basic and acidic residues" evidence="2">
    <location>
        <begin position="582"/>
        <end position="598"/>
    </location>
</feature>
<feature type="region of interest" description="Disordered" evidence="2">
    <location>
        <begin position="321"/>
        <end position="454"/>
    </location>
</feature>
<feature type="compositionally biased region" description="Polar residues" evidence="2">
    <location>
        <begin position="368"/>
        <end position="379"/>
    </location>
</feature>
<feature type="compositionally biased region" description="Basic and acidic residues" evidence="2">
    <location>
        <begin position="612"/>
        <end position="628"/>
    </location>
</feature>